<dbReference type="InterPro" id="IPR050476">
    <property type="entry name" value="Insect_CytP450_Detox"/>
</dbReference>
<dbReference type="PRINTS" id="PR00385">
    <property type="entry name" value="P450"/>
</dbReference>
<evidence type="ECO:0000256" key="9">
    <source>
        <dbReference type="ARBA" id="ARBA00023002"/>
    </source>
</evidence>
<evidence type="ECO:0000256" key="12">
    <source>
        <dbReference type="ARBA" id="ARBA00023136"/>
    </source>
</evidence>
<dbReference type="GO" id="GO:0005506">
    <property type="term" value="F:iron ion binding"/>
    <property type="evidence" value="ECO:0007669"/>
    <property type="project" value="InterPro"/>
</dbReference>
<keyword evidence="11 14" id="KW-0503">Monooxygenase</keyword>
<organism evidence="16">
    <name type="scientific">Culicoides sonorensis</name>
    <name type="common">Biting midge</name>
    <dbReference type="NCBI Taxonomy" id="179676"/>
    <lineage>
        <taxon>Eukaryota</taxon>
        <taxon>Metazoa</taxon>
        <taxon>Ecdysozoa</taxon>
        <taxon>Arthropoda</taxon>
        <taxon>Hexapoda</taxon>
        <taxon>Insecta</taxon>
        <taxon>Pterygota</taxon>
        <taxon>Neoptera</taxon>
        <taxon>Endopterygota</taxon>
        <taxon>Diptera</taxon>
        <taxon>Nematocera</taxon>
        <taxon>Chironomoidea</taxon>
        <taxon>Ceratopogonidae</taxon>
        <taxon>Ceratopogoninae</taxon>
        <taxon>Culicoides</taxon>
        <taxon>Monoculicoides</taxon>
    </lineage>
</organism>
<keyword evidence="6 13" id="KW-0479">Metal-binding</keyword>
<evidence type="ECO:0000313" key="16">
    <source>
        <dbReference type="EMBL" id="SSW97934.1"/>
    </source>
</evidence>
<evidence type="ECO:0000256" key="2">
    <source>
        <dbReference type="ARBA" id="ARBA00004174"/>
    </source>
</evidence>
<comment type="subcellular location">
    <subcellularLocation>
        <location evidence="3">Endoplasmic reticulum membrane</location>
        <topology evidence="3">Peripheral membrane protein</topology>
    </subcellularLocation>
    <subcellularLocation>
        <location evidence="2">Microsome membrane</location>
        <topology evidence="2">Peripheral membrane protein</topology>
    </subcellularLocation>
</comment>
<dbReference type="EMBL" id="UFQT01000035">
    <property type="protein sequence ID" value="SSX18320.1"/>
    <property type="molecule type" value="Genomic_DNA"/>
</dbReference>
<dbReference type="GO" id="GO:0020037">
    <property type="term" value="F:heme binding"/>
    <property type="evidence" value="ECO:0007669"/>
    <property type="project" value="InterPro"/>
</dbReference>
<dbReference type="AlphaFoldDB" id="A0A336JYZ5"/>
<dbReference type="InterPro" id="IPR017972">
    <property type="entry name" value="Cyt_P450_CS"/>
</dbReference>
<dbReference type="PROSITE" id="PS00086">
    <property type="entry name" value="CYTOCHROME_P450"/>
    <property type="match status" value="1"/>
</dbReference>
<evidence type="ECO:0000256" key="10">
    <source>
        <dbReference type="ARBA" id="ARBA00023004"/>
    </source>
</evidence>
<keyword evidence="12 15" id="KW-0472">Membrane</keyword>
<dbReference type="EMBL" id="UFQS01000035">
    <property type="protein sequence ID" value="SSW97934.1"/>
    <property type="molecule type" value="Genomic_DNA"/>
</dbReference>
<dbReference type="PANTHER" id="PTHR24292:SF93">
    <property type="entry name" value="CYTOCHROME P450 310A1-RELATED"/>
    <property type="match status" value="1"/>
</dbReference>
<evidence type="ECO:0000256" key="15">
    <source>
        <dbReference type="SAM" id="Phobius"/>
    </source>
</evidence>
<dbReference type="GO" id="GO:0004497">
    <property type="term" value="F:monooxygenase activity"/>
    <property type="evidence" value="ECO:0007669"/>
    <property type="project" value="UniProtKB-KW"/>
</dbReference>
<evidence type="ECO:0000256" key="6">
    <source>
        <dbReference type="ARBA" id="ARBA00022723"/>
    </source>
</evidence>
<reference evidence="17" key="2">
    <citation type="submission" date="2018-07" db="EMBL/GenBank/DDBJ databases">
        <authorList>
            <person name="Quirk P.G."/>
            <person name="Krulwich T.A."/>
        </authorList>
    </citation>
    <scope>NUCLEOTIDE SEQUENCE</scope>
</reference>
<dbReference type="CDD" id="cd11056">
    <property type="entry name" value="CYP6-like"/>
    <property type="match status" value="1"/>
</dbReference>
<accession>A0A336JYZ5</accession>
<feature type="binding site" description="axial binding residue" evidence="13">
    <location>
        <position position="433"/>
    </location>
    <ligand>
        <name>heme</name>
        <dbReference type="ChEBI" id="CHEBI:30413"/>
    </ligand>
    <ligandPart>
        <name>Fe</name>
        <dbReference type="ChEBI" id="CHEBI:18248"/>
    </ligandPart>
</feature>
<proteinExistence type="inferred from homology"/>
<evidence type="ECO:0000256" key="3">
    <source>
        <dbReference type="ARBA" id="ARBA00004406"/>
    </source>
</evidence>
<keyword evidence="15" id="KW-1133">Transmembrane helix</keyword>
<gene>
    <name evidence="16" type="primary">CSON009146</name>
</gene>
<dbReference type="FunFam" id="1.10.630.10:FF:000042">
    <property type="entry name" value="Cytochrome P450"/>
    <property type="match status" value="1"/>
</dbReference>
<evidence type="ECO:0000256" key="1">
    <source>
        <dbReference type="ARBA" id="ARBA00001971"/>
    </source>
</evidence>
<dbReference type="GO" id="GO:0005789">
    <property type="term" value="C:endoplasmic reticulum membrane"/>
    <property type="evidence" value="ECO:0007669"/>
    <property type="project" value="UniProtKB-SubCell"/>
</dbReference>
<evidence type="ECO:0000256" key="5">
    <source>
        <dbReference type="ARBA" id="ARBA00022617"/>
    </source>
</evidence>
<evidence type="ECO:0000256" key="11">
    <source>
        <dbReference type="ARBA" id="ARBA00023033"/>
    </source>
</evidence>
<dbReference type="VEuPathDB" id="VectorBase:CSON009146"/>
<keyword evidence="7" id="KW-0256">Endoplasmic reticulum</keyword>
<dbReference type="Pfam" id="PF00067">
    <property type="entry name" value="p450"/>
    <property type="match status" value="1"/>
</dbReference>
<protein>
    <submittedName>
        <fullName evidence="16">CSON009146 protein</fullName>
    </submittedName>
</protein>
<dbReference type="InterPro" id="IPR036396">
    <property type="entry name" value="Cyt_P450_sf"/>
</dbReference>
<comment type="similarity">
    <text evidence="4 14">Belongs to the cytochrome P450 family.</text>
</comment>
<keyword evidence="15" id="KW-0812">Transmembrane</keyword>
<dbReference type="GO" id="GO:0016705">
    <property type="term" value="F:oxidoreductase activity, acting on paired donors, with incorporation or reduction of molecular oxygen"/>
    <property type="evidence" value="ECO:0007669"/>
    <property type="project" value="InterPro"/>
</dbReference>
<sequence>MLITLVILTISTIIFVVYLYLKHIFTHWKRHEFPFIEPVIPYGNLQTHAKKQRSMGNAVWDLYNSTSEPFIGIYTYTNPAVLIRDIELVKKVLVTDFDYFHDRNVYNNKEKEPLLTQLFSMKGEEWKNLRRKFNPLFSSGKLKAMFPTIMNEVDKLDEYVLETVKSGTIFENKDQTYRYVLNLIGSIVFGIDIDVLKDPNHPFEKMHKKILSADKFSDFKNTLQFLCPKLLDILPVSVLTSDVKTFFLDVVQTTIDSRAKQNFRRNDFMQLMIDNHEMFTLNEITANCIIFYLAGADTSPFTVATCLYELALNPVLQRKAQNEIDTFLAKNGGTITYDLIHEMTYLEACVKETLRKFPGLPVLLRECTKDYKIPNSKLTIKKGTSVFVSAIGLQYDPKYFPDPFKFDPDRFLEDSNLQNKDAYLPFGDGPRKCIAVRMGFLFVKVALVKLLSKYDWETVDNKPIEFDTYSVGVSAKGGLPLKAKLRMIEN</sequence>
<evidence type="ECO:0000256" key="13">
    <source>
        <dbReference type="PIRSR" id="PIRSR602401-1"/>
    </source>
</evidence>
<dbReference type="InterPro" id="IPR001128">
    <property type="entry name" value="Cyt_P450"/>
</dbReference>
<dbReference type="PANTHER" id="PTHR24292">
    <property type="entry name" value="CYTOCHROME P450"/>
    <property type="match status" value="1"/>
</dbReference>
<reference evidence="16" key="1">
    <citation type="submission" date="2018-04" db="EMBL/GenBank/DDBJ databases">
        <authorList>
            <person name="Go L.Y."/>
            <person name="Mitchell J.A."/>
        </authorList>
    </citation>
    <scope>NUCLEOTIDE SEQUENCE</scope>
    <source>
        <tissue evidence="16">Whole organism</tissue>
    </source>
</reference>
<feature type="transmembrane region" description="Helical" evidence="15">
    <location>
        <begin position="6"/>
        <end position="21"/>
    </location>
</feature>
<comment type="cofactor">
    <cofactor evidence="1 13">
        <name>heme</name>
        <dbReference type="ChEBI" id="CHEBI:30413"/>
    </cofactor>
</comment>
<dbReference type="SUPFAM" id="SSF48264">
    <property type="entry name" value="Cytochrome P450"/>
    <property type="match status" value="1"/>
</dbReference>
<name>A0A336JYZ5_CULSO</name>
<keyword evidence="5 13" id="KW-0349">Heme</keyword>
<evidence type="ECO:0000256" key="4">
    <source>
        <dbReference type="ARBA" id="ARBA00010617"/>
    </source>
</evidence>
<keyword evidence="9 14" id="KW-0560">Oxidoreductase</keyword>
<evidence type="ECO:0000313" key="17">
    <source>
        <dbReference type="EMBL" id="SSX18320.1"/>
    </source>
</evidence>
<dbReference type="InterPro" id="IPR002401">
    <property type="entry name" value="Cyt_P450_E_grp-I"/>
</dbReference>
<evidence type="ECO:0000256" key="8">
    <source>
        <dbReference type="ARBA" id="ARBA00022848"/>
    </source>
</evidence>
<keyword evidence="10 13" id="KW-0408">Iron</keyword>
<dbReference type="PRINTS" id="PR00463">
    <property type="entry name" value="EP450I"/>
</dbReference>
<dbReference type="OMA" id="RFEPANV"/>
<evidence type="ECO:0000256" key="7">
    <source>
        <dbReference type="ARBA" id="ARBA00022824"/>
    </source>
</evidence>
<evidence type="ECO:0000256" key="14">
    <source>
        <dbReference type="RuleBase" id="RU000461"/>
    </source>
</evidence>
<dbReference type="Gene3D" id="1.10.630.10">
    <property type="entry name" value="Cytochrome P450"/>
    <property type="match status" value="1"/>
</dbReference>
<keyword evidence="8" id="KW-0492">Microsome</keyword>